<keyword evidence="3" id="KW-0829">Tyrosine-protein kinase</keyword>
<dbReference type="InterPro" id="IPR035963">
    <property type="entry name" value="FERM_2"/>
</dbReference>
<dbReference type="SUPFAM" id="SSF54236">
    <property type="entry name" value="Ubiquitin-like"/>
    <property type="match status" value="1"/>
</dbReference>
<name>A0ABU7CJE3_9TELE</name>
<feature type="region of interest" description="Disordered" evidence="1">
    <location>
        <begin position="12"/>
        <end position="32"/>
    </location>
</feature>
<dbReference type="EMBL" id="JAHUTI010092233">
    <property type="protein sequence ID" value="MED6262340.1"/>
    <property type="molecule type" value="Genomic_DNA"/>
</dbReference>
<dbReference type="Proteomes" id="UP001345963">
    <property type="component" value="Unassembled WGS sequence"/>
</dbReference>
<organism evidence="3 4">
    <name type="scientific">Ataeniobius toweri</name>
    <dbReference type="NCBI Taxonomy" id="208326"/>
    <lineage>
        <taxon>Eukaryota</taxon>
        <taxon>Metazoa</taxon>
        <taxon>Chordata</taxon>
        <taxon>Craniata</taxon>
        <taxon>Vertebrata</taxon>
        <taxon>Euteleostomi</taxon>
        <taxon>Actinopterygii</taxon>
        <taxon>Neopterygii</taxon>
        <taxon>Teleostei</taxon>
        <taxon>Neoteleostei</taxon>
        <taxon>Acanthomorphata</taxon>
        <taxon>Ovalentaria</taxon>
        <taxon>Atherinomorphae</taxon>
        <taxon>Cyprinodontiformes</taxon>
        <taxon>Goodeidae</taxon>
        <taxon>Ataeniobius</taxon>
    </lineage>
</organism>
<evidence type="ECO:0000313" key="3">
    <source>
        <dbReference type="EMBL" id="MED6262340.1"/>
    </source>
</evidence>
<keyword evidence="3" id="KW-0808">Transferase</keyword>
<dbReference type="InterPro" id="IPR019748">
    <property type="entry name" value="FERM_central"/>
</dbReference>
<protein>
    <submittedName>
        <fullName evidence="3">Protein-tyrosine kinase 2-beta</fullName>
    </submittedName>
</protein>
<dbReference type="PANTHER" id="PTHR46221:SF11">
    <property type="entry name" value="NON-SPECIFIC PROTEIN-TYROSINE KINASE"/>
    <property type="match status" value="1"/>
</dbReference>
<dbReference type="InterPro" id="IPR029071">
    <property type="entry name" value="Ubiquitin-like_domsf"/>
</dbReference>
<dbReference type="InterPro" id="IPR000299">
    <property type="entry name" value="FERM_domain"/>
</dbReference>
<dbReference type="Gene3D" id="1.20.80.10">
    <property type="match status" value="1"/>
</dbReference>
<dbReference type="Pfam" id="PF00373">
    <property type="entry name" value="FERM_M"/>
    <property type="match status" value="1"/>
</dbReference>
<dbReference type="GO" id="GO:0004713">
    <property type="term" value="F:protein tyrosine kinase activity"/>
    <property type="evidence" value="ECO:0007669"/>
    <property type="project" value="UniProtKB-KW"/>
</dbReference>
<dbReference type="InterPro" id="IPR041390">
    <property type="entry name" value="FADK_N"/>
</dbReference>
<dbReference type="CDD" id="cd14473">
    <property type="entry name" value="FERM_B-lobe"/>
    <property type="match status" value="1"/>
</dbReference>
<comment type="caution">
    <text evidence="3">The sequence shown here is derived from an EMBL/GenBank/DDBJ whole genome shotgun (WGS) entry which is preliminary data.</text>
</comment>
<sequence>MYEVMSGDTLAWKGASPRQSNTDPSHETEFTGDGGPVKILKVCFCTNNNLGKNFKLVKCDSTWKIEAIIRSILVSGRLGPNVELSKCYGLMLKHLKSEELHWLHPALTVGEVEQRYESHHVEAEWRYDLRIRYIPVNFLEKFKKDRSTFLYFYQQVRSDYMQSHASKVSDGMALQLGCLEIRRFYKDMNAKGLEKKSNFELL</sequence>
<dbReference type="PROSITE" id="PS50057">
    <property type="entry name" value="FERM_3"/>
    <property type="match status" value="1"/>
</dbReference>
<dbReference type="PANTHER" id="PTHR46221">
    <property type="entry name" value="FERM AND PDZ DOMAIN-CONTAINING PROTEIN FAMILY MEMBER"/>
    <property type="match status" value="1"/>
</dbReference>
<dbReference type="Pfam" id="PF18038">
    <property type="entry name" value="FERM_N_2"/>
    <property type="match status" value="1"/>
</dbReference>
<feature type="non-terminal residue" evidence="3">
    <location>
        <position position="202"/>
    </location>
</feature>
<dbReference type="SUPFAM" id="SSF47031">
    <property type="entry name" value="Second domain of FERM"/>
    <property type="match status" value="1"/>
</dbReference>
<keyword evidence="4" id="KW-1185">Reference proteome</keyword>
<evidence type="ECO:0000256" key="1">
    <source>
        <dbReference type="SAM" id="MobiDB-lite"/>
    </source>
</evidence>
<dbReference type="InterPro" id="IPR014352">
    <property type="entry name" value="FERM/acyl-CoA-bd_prot_sf"/>
</dbReference>
<accession>A0ABU7CJE3</accession>
<proteinExistence type="predicted"/>
<dbReference type="Gene3D" id="3.10.20.90">
    <property type="entry name" value="Phosphatidylinositol 3-kinase Catalytic Subunit, Chain A, domain 1"/>
    <property type="match status" value="1"/>
</dbReference>
<keyword evidence="3" id="KW-0418">Kinase</keyword>
<gene>
    <name evidence="3" type="primary">PTK2B_2</name>
    <name evidence="3" type="ORF">ATANTOWER_018016</name>
</gene>
<evidence type="ECO:0000259" key="2">
    <source>
        <dbReference type="PROSITE" id="PS50057"/>
    </source>
</evidence>
<evidence type="ECO:0000313" key="4">
    <source>
        <dbReference type="Proteomes" id="UP001345963"/>
    </source>
</evidence>
<reference evidence="3 4" key="1">
    <citation type="submission" date="2021-07" db="EMBL/GenBank/DDBJ databases">
        <authorList>
            <person name="Palmer J.M."/>
        </authorList>
    </citation>
    <scope>NUCLEOTIDE SEQUENCE [LARGE SCALE GENOMIC DNA]</scope>
    <source>
        <strain evidence="3 4">AT_MEX2019</strain>
        <tissue evidence="3">Muscle</tissue>
    </source>
</reference>
<feature type="domain" description="FERM" evidence="2">
    <location>
        <begin position="38"/>
        <end position="202"/>
    </location>
</feature>